<protein>
    <submittedName>
        <fullName evidence="8">FMN-dependent oxidoreductase, nitrilotriacetate monooxygenase family</fullName>
    </submittedName>
</protein>
<dbReference type="EMBL" id="CP014859">
    <property type="protein sequence ID" value="AOS63366.1"/>
    <property type="molecule type" value="Genomic_DNA"/>
</dbReference>
<keyword evidence="1 6" id="KW-0285">Flavoprotein</keyword>
<evidence type="ECO:0000256" key="3">
    <source>
        <dbReference type="ARBA" id="ARBA00023002"/>
    </source>
</evidence>
<gene>
    <name evidence="8" type="ORF">TL08_12760</name>
</gene>
<evidence type="ECO:0000256" key="2">
    <source>
        <dbReference type="ARBA" id="ARBA00022643"/>
    </source>
</evidence>
<dbReference type="Pfam" id="PF00296">
    <property type="entry name" value="Bac_luciferase"/>
    <property type="match status" value="1"/>
</dbReference>
<feature type="binding site" evidence="6">
    <location>
        <position position="97"/>
    </location>
    <ligand>
        <name>FMN</name>
        <dbReference type="ChEBI" id="CHEBI:58210"/>
    </ligand>
</feature>
<dbReference type="AlphaFoldDB" id="A0AAC9HQZ0"/>
<dbReference type="InterPro" id="IPR016215">
    <property type="entry name" value="NTA_MOA"/>
</dbReference>
<keyword evidence="4 8" id="KW-0503">Monooxygenase</keyword>
<feature type="domain" description="Luciferase-like" evidence="7">
    <location>
        <begin position="28"/>
        <end position="392"/>
    </location>
</feature>
<dbReference type="Proteomes" id="UP000095210">
    <property type="component" value="Chromosome"/>
</dbReference>
<dbReference type="SUPFAM" id="SSF51679">
    <property type="entry name" value="Bacterial luciferase-like"/>
    <property type="match status" value="1"/>
</dbReference>
<dbReference type="InterPro" id="IPR036661">
    <property type="entry name" value="Luciferase-like_sf"/>
</dbReference>
<dbReference type="PANTHER" id="PTHR30011">
    <property type="entry name" value="ALKANESULFONATE MONOOXYGENASE-RELATED"/>
    <property type="match status" value="1"/>
</dbReference>
<dbReference type="GO" id="GO:0004497">
    <property type="term" value="F:monooxygenase activity"/>
    <property type="evidence" value="ECO:0007669"/>
    <property type="project" value="UniProtKB-KW"/>
</dbReference>
<dbReference type="PANTHER" id="PTHR30011:SF16">
    <property type="entry name" value="C2H2 FINGER DOMAIN TRANSCRIPTION FACTOR (EUROFUNG)-RELATED"/>
    <property type="match status" value="1"/>
</dbReference>
<comment type="similarity">
    <text evidence="5">Belongs to the NtaA/SnaA/DszA monooxygenase family.</text>
</comment>
<dbReference type="InterPro" id="IPR051260">
    <property type="entry name" value="Diverse_substr_monoxygenases"/>
</dbReference>
<evidence type="ECO:0000256" key="1">
    <source>
        <dbReference type="ARBA" id="ARBA00022630"/>
    </source>
</evidence>
<organism evidence="8 9">
    <name type="scientific">Actinoalloteichus hymeniacidonis</name>
    <dbReference type="NCBI Taxonomy" id="340345"/>
    <lineage>
        <taxon>Bacteria</taxon>
        <taxon>Bacillati</taxon>
        <taxon>Actinomycetota</taxon>
        <taxon>Actinomycetes</taxon>
        <taxon>Pseudonocardiales</taxon>
        <taxon>Pseudonocardiaceae</taxon>
        <taxon>Actinoalloteichus</taxon>
    </lineage>
</organism>
<dbReference type="PIRSF" id="PIRSF000337">
    <property type="entry name" value="NTA_MOA"/>
    <property type="match status" value="1"/>
</dbReference>
<evidence type="ECO:0000313" key="8">
    <source>
        <dbReference type="EMBL" id="AOS63366.1"/>
    </source>
</evidence>
<feature type="binding site" evidence="6">
    <location>
        <position position="147"/>
    </location>
    <ligand>
        <name>FMN</name>
        <dbReference type="ChEBI" id="CHEBI:58210"/>
    </ligand>
</feature>
<keyword evidence="9" id="KW-1185">Reference proteome</keyword>
<proteinExistence type="inferred from homology"/>
<reference evidence="9" key="1">
    <citation type="submission" date="2016-03" db="EMBL/GenBank/DDBJ databases">
        <title>Complete genome sequence of the type strain Actinoalloteichus hymeniacidonis DSM 45092.</title>
        <authorList>
            <person name="Schaffert L."/>
            <person name="Albersmeier A."/>
            <person name="Winkler A."/>
            <person name="Kalinowski J."/>
            <person name="Zotchev S."/>
            <person name="Ruckert C."/>
        </authorList>
    </citation>
    <scope>NUCLEOTIDE SEQUENCE [LARGE SCALE GENOMIC DNA]</scope>
    <source>
        <strain evidence="9">HPA177(T) (DSM 45092(T))</strain>
    </source>
</reference>
<feature type="binding site" evidence="6">
    <location>
        <position position="151"/>
    </location>
    <ligand>
        <name>FMN</name>
        <dbReference type="ChEBI" id="CHEBI:58210"/>
    </ligand>
</feature>
<evidence type="ECO:0000313" key="9">
    <source>
        <dbReference type="Proteomes" id="UP000095210"/>
    </source>
</evidence>
<keyword evidence="2 6" id="KW-0288">FMN</keyword>
<dbReference type="NCBIfam" id="TIGR03860">
    <property type="entry name" value="FMN_nitrolo"/>
    <property type="match status" value="1"/>
</dbReference>
<accession>A0AAC9HQZ0</accession>
<dbReference type="GO" id="GO:0016705">
    <property type="term" value="F:oxidoreductase activity, acting on paired donors, with incorporation or reduction of molecular oxygen"/>
    <property type="evidence" value="ECO:0007669"/>
    <property type="project" value="InterPro"/>
</dbReference>
<feature type="binding site" evidence="6">
    <location>
        <position position="222"/>
    </location>
    <ligand>
        <name>FMN</name>
        <dbReference type="ChEBI" id="CHEBI:58210"/>
    </ligand>
</feature>
<dbReference type="KEGG" id="ahm:TL08_12760"/>
<sequence>MSTTRKQIHLAAHFPGVNNTTVWSDPASASQIDFASFVHLAQTAERGLFDFFFLAEGLRLREHLGRIFDLDVVGRPDTFTVLDALAAVTSRLGLIGTINATFNEPYELARQFASLDHLSGGRAGWNVVTSSDAFTGENFRRGGYLAHSQRYERAEESVAVARKLWDAWRAGTVPVDVERGVFVEPGSVSTVEHRGAQFSITAAPGLPAGPQGHPVVLQAGDSDQGREFGATRADAIFSRHGTLEAGQAFYRDMKARAVRHGRSADDLKILPGVTVVVGDTDADAQERAEHIRRQQVGPQTAIATLERIWGRDLSAYDPDGPLPEDDPVVDGTPVVRGRTRESTAPVEIARQWRALAEERGLSIRELVIETTARQSFIGSAAEVARQLDEHVQADAADGFILVPHLTPGGLDEFVDRVVPELQDRGVFRTEYTGNTLRDHLNLPHPHRRTREL</sequence>
<dbReference type="Gene3D" id="3.20.20.30">
    <property type="entry name" value="Luciferase-like domain"/>
    <property type="match status" value="1"/>
</dbReference>
<evidence type="ECO:0000256" key="4">
    <source>
        <dbReference type="ARBA" id="ARBA00023033"/>
    </source>
</evidence>
<evidence type="ECO:0000256" key="5">
    <source>
        <dbReference type="ARBA" id="ARBA00033748"/>
    </source>
</evidence>
<name>A0AAC9HQZ0_9PSEU</name>
<dbReference type="InterPro" id="IPR011251">
    <property type="entry name" value="Luciferase-like_dom"/>
</dbReference>
<dbReference type="CDD" id="cd01095">
    <property type="entry name" value="Nitrilotriacetate_monoxgenase"/>
    <property type="match status" value="1"/>
</dbReference>
<keyword evidence="3" id="KW-0560">Oxidoreductase</keyword>
<evidence type="ECO:0000259" key="7">
    <source>
        <dbReference type="Pfam" id="PF00296"/>
    </source>
</evidence>
<evidence type="ECO:0000256" key="6">
    <source>
        <dbReference type="PIRSR" id="PIRSR000337-1"/>
    </source>
</evidence>
<dbReference type="RefSeq" id="WP_069849097.1">
    <property type="nucleotide sequence ID" value="NZ_CP014859.1"/>
</dbReference>